<feature type="domain" description="C2H2-type" evidence="2">
    <location>
        <begin position="48"/>
        <end position="69"/>
    </location>
</feature>
<dbReference type="AlphaFoldDB" id="A0AAD4QXP3"/>
<sequence length="491" mass="55465">MTSQLDLICSLCHEQSSYSPPYPSLEKLEIHMVENHCNVLEALSIYRCVPCIATLSTEITQLRHFNDKHNGGQNEQEKNVNWAKLNIYECLNESVMNLCKIPYIALCCGQCHDRSGFPQSFSSLDQLEMHIVEKHYNGLYLHKCWRCNARFPTQSLMLDHCKKEHVEVLDGKCLLQLVLAKIKILQDLNNSVFMSISASRDQNIEVIVLDNDDIHAVKQEVMLVGHNTTCTSPSNFSDATTVEAPFTYPLAAVHTTEPEAASKHTVLSITENNAEAQPVENPAMSSYPPEVSPKVPARAKAHVPGGSGAAKNVKKRTYSQCSMRADEKSTANTRPRRETKCPDHYGAFILEEPQLDYYIKMEPKKRRSNLEKFGRKSLTKKTVVNTNSNVKIINGEKKRTLSPEIGTDSNVKRKCPAKLSIRKKSTHESETSRKFCLRRKEHIPADGLVTTISKETIEMIELNSNIEMAVQENEAPFAIPPIKMPNKRHFF</sequence>
<name>A0AAD4QXP3_9BILA</name>
<dbReference type="Proteomes" id="UP001201812">
    <property type="component" value="Unassembled WGS sequence"/>
</dbReference>
<dbReference type="SMART" id="SM00355">
    <property type="entry name" value="ZnF_C2H2"/>
    <property type="match status" value="4"/>
</dbReference>
<dbReference type="EMBL" id="JAKKPZ010000037">
    <property type="protein sequence ID" value="KAI1708114.1"/>
    <property type="molecule type" value="Genomic_DNA"/>
</dbReference>
<evidence type="ECO:0000256" key="1">
    <source>
        <dbReference type="SAM" id="MobiDB-lite"/>
    </source>
</evidence>
<reference evidence="3" key="1">
    <citation type="submission" date="2022-01" db="EMBL/GenBank/DDBJ databases">
        <title>Genome Sequence Resource for Two Populations of Ditylenchus destructor, the Migratory Endoparasitic Phytonematode.</title>
        <authorList>
            <person name="Zhang H."/>
            <person name="Lin R."/>
            <person name="Xie B."/>
        </authorList>
    </citation>
    <scope>NUCLEOTIDE SEQUENCE</scope>
    <source>
        <strain evidence="3">BazhouSP</strain>
    </source>
</reference>
<evidence type="ECO:0000313" key="4">
    <source>
        <dbReference type="Proteomes" id="UP001201812"/>
    </source>
</evidence>
<evidence type="ECO:0000313" key="3">
    <source>
        <dbReference type="EMBL" id="KAI1708114.1"/>
    </source>
</evidence>
<feature type="domain" description="C2H2-type" evidence="2">
    <location>
        <begin position="144"/>
        <end position="165"/>
    </location>
</feature>
<accession>A0AAD4QXP3</accession>
<dbReference type="PROSITE" id="PS00028">
    <property type="entry name" value="ZINC_FINGER_C2H2_1"/>
    <property type="match status" value="2"/>
</dbReference>
<keyword evidence="4" id="KW-1185">Reference proteome</keyword>
<comment type="caution">
    <text evidence="3">The sequence shown here is derived from an EMBL/GenBank/DDBJ whole genome shotgun (WGS) entry which is preliminary data.</text>
</comment>
<dbReference type="InterPro" id="IPR013087">
    <property type="entry name" value="Znf_C2H2_type"/>
</dbReference>
<proteinExistence type="predicted"/>
<feature type="region of interest" description="Disordered" evidence="1">
    <location>
        <begin position="278"/>
        <end position="340"/>
    </location>
</feature>
<feature type="compositionally biased region" description="Basic and acidic residues" evidence="1">
    <location>
        <begin position="324"/>
        <end position="340"/>
    </location>
</feature>
<gene>
    <name evidence="3" type="ORF">DdX_12061</name>
</gene>
<organism evidence="3 4">
    <name type="scientific">Ditylenchus destructor</name>
    <dbReference type="NCBI Taxonomy" id="166010"/>
    <lineage>
        <taxon>Eukaryota</taxon>
        <taxon>Metazoa</taxon>
        <taxon>Ecdysozoa</taxon>
        <taxon>Nematoda</taxon>
        <taxon>Chromadorea</taxon>
        <taxon>Rhabditida</taxon>
        <taxon>Tylenchina</taxon>
        <taxon>Tylenchomorpha</taxon>
        <taxon>Sphaerularioidea</taxon>
        <taxon>Anguinidae</taxon>
        <taxon>Anguininae</taxon>
        <taxon>Ditylenchus</taxon>
    </lineage>
</organism>
<evidence type="ECO:0000259" key="2">
    <source>
        <dbReference type="PROSITE" id="PS00028"/>
    </source>
</evidence>
<protein>
    <recommendedName>
        <fullName evidence="2">C2H2-type domain-containing protein</fullName>
    </recommendedName>
</protein>